<dbReference type="PROSITE" id="PS51257">
    <property type="entry name" value="PROKAR_LIPOPROTEIN"/>
    <property type="match status" value="1"/>
</dbReference>
<evidence type="ECO:0000313" key="1">
    <source>
        <dbReference type="EMBL" id="GAT61827.1"/>
    </source>
</evidence>
<sequence>MKYLYSILLLCLVLACSKKQKTFDSLEFSFCSTFNEVYSMKITNNDTIYVYHHWMSMDFHSGKTPFKLYQMYAGVMCENDRKKLDKLIGSDGLNLFLPNYYENFEDGSFYAINLVKENTDKTIFVHARNVPAALDSLAGFLYDLKHRILLMPVNKTISFKTAGAVVPPPIKFDLIKQQ</sequence>
<evidence type="ECO:0000313" key="2">
    <source>
        <dbReference type="Proteomes" id="UP000076586"/>
    </source>
</evidence>
<comment type="caution">
    <text evidence="1">The sequence shown here is derived from an EMBL/GenBank/DDBJ whole genome shotgun (WGS) entry which is preliminary data.</text>
</comment>
<organism evidence="1 2">
    <name type="scientific">Paludibacter jiangxiensis</name>
    <dbReference type="NCBI Taxonomy" id="681398"/>
    <lineage>
        <taxon>Bacteria</taxon>
        <taxon>Pseudomonadati</taxon>
        <taxon>Bacteroidota</taxon>
        <taxon>Bacteroidia</taxon>
        <taxon>Bacteroidales</taxon>
        <taxon>Paludibacteraceae</taxon>
        <taxon>Paludibacter</taxon>
    </lineage>
</organism>
<proteinExistence type="predicted"/>
<name>A0A161LD90_9BACT</name>
<dbReference type="AlphaFoldDB" id="A0A161LD90"/>
<protein>
    <recommendedName>
        <fullName evidence="3">Lipoprotein</fullName>
    </recommendedName>
</protein>
<reference evidence="2" key="1">
    <citation type="submission" date="2016-04" db="EMBL/GenBank/DDBJ databases">
        <title>Draft genome sequence of Paludibacter jiangxiensis strain NM7.</title>
        <authorList>
            <person name="Qiu Y."/>
            <person name="Matsuura N."/>
            <person name="Ohashi A."/>
            <person name="Tourlousse M.D."/>
            <person name="Sekiguchi Y."/>
        </authorList>
    </citation>
    <scope>NUCLEOTIDE SEQUENCE [LARGE SCALE GENOMIC DNA]</scope>
    <source>
        <strain evidence="2">NM7</strain>
    </source>
</reference>
<dbReference type="EMBL" id="BDCR01000001">
    <property type="protein sequence ID" value="GAT61827.1"/>
    <property type="molecule type" value="Genomic_DNA"/>
</dbReference>
<accession>A0A161LD90</accession>
<evidence type="ECO:0008006" key="3">
    <source>
        <dbReference type="Google" id="ProtNLM"/>
    </source>
</evidence>
<gene>
    <name evidence="1" type="ORF">PJIAN_1412</name>
</gene>
<dbReference type="Proteomes" id="UP000076586">
    <property type="component" value="Unassembled WGS sequence"/>
</dbReference>
<keyword evidence="2" id="KW-1185">Reference proteome</keyword>
<reference evidence="2" key="2">
    <citation type="journal article" date="2017" name="Genome Announc.">
        <title>Draft genome sequence of Paludibacter jiangxiensis NM7(T), a propionate-producing fermentative bacterium.</title>
        <authorList>
            <person name="Qiu Y.-L."/>
            <person name="Tourlousse D.M."/>
            <person name="Matsuura N."/>
            <person name="Ohashi A."/>
            <person name="Sekiguchi Y."/>
        </authorList>
    </citation>
    <scope>NUCLEOTIDE SEQUENCE [LARGE SCALE GENOMIC DNA]</scope>
    <source>
        <strain evidence="2">NM7</strain>
    </source>
</reference>